<dbReference type="InParanoid" id="Q7RQQ9"/>
<name>Q7RQQ9_PLAYO</name>
<sequence length="90" mass="11047">MKIMSSHPHPLYIYIYIYIYKGIYTDTDMNLYMDGLHTTYELLNTFLDKNSTLEHYVNLLIYNTPIIYMFWNLHYTKIFFCNAYNFKMDI</sequence>
<organism evidence="1 2">
    <name type="scientific">Plasmodium yoelii yoelii</name>
    <dbReference type="NCBI Taxonomy" id="73239"/>
    <lineage>
        <taxon>Eukaryota</taxon>
        <taxon>Sar</taxon>
        <taxon>Alveolata</taxon>
        <taxon>Apicomplexa</taxon>
        <taxon>Aconoidasida</taxon>
        <taxon>Haemosporida</taxon>
        <taxon>Plasmodiidae</taxon>
        <taxon>Plasmodium</taxon>
        <taxon>Plasmodium (Vinckeia)</taxon>
    </lineage>
</organism>
<evidence type="ECO:0000313" key="2">
    <source>
        <dbReference type="Proteomes" id="UP000008553"/>
    </source>
</evidence>
<reference evidence="1 2" key="1">
    <citation type="journal article" date="2002" name="Nature">
        <title>Genome sequence and comparative analysis of the model rodent malaria parasite Plasmodium yoelii yoelii.</title>
        <authorList>
            <person name="Carlton J.M."/>
            <person name="Angiuoli S.V."/>
            <person name="Suh B.B."/>
            <person name="Kooij T.W."/>
            <person name="Pertea M."/>
            <person name="Silva J.C."/>
            <person name="Ermolaeva M.D."/>
            <person name="Allen J.E."/>
            <person name="Selengut J.D."/>
            <person name="Koo H.L."/>
            <person name="Peterson J.D."/>
            <person name="Pop M."/>
            <person name="Kosack D.S."/>
            <person name="Shumway M.F."/>
            <person name="Bidwell S.L."/>
            <person name="Shallom S.J."/>
            <person name="van Aken S.E."/>
            <person name="Riedmuller S.B."/>
            <person name="Feldblyum T.V."/>
            <person name="Cho J.K."/>
            <person name="Quackenbush J."/>
            <person name="Sedegah M."/>
            <person name="Shoaibi A."/>
            <person name="Cummings L.M."/>
            <person name="Florens L."/>
            <person name="Yates J.R."/>
            <person name="Raine J.D."/>
            <person name="Sinden R.E."/>
            <person name="Harris M.A."/>
            <person name="Cunningham D.A."/>
            <person name="Preiser P.R."/>
            <person name="Bergman L.W."/>
            <person name="Vaidya A.B."/>
            <person name="van Lin L.H."/>
            <person name="Janse C.J."/>
            <person name="Waters A.P."/>
            <person name="Smith H.O."/>
            <person name="White O.R."/>
            <person name="Salzberg S.L."/>
            <person name="Venter J.C."/>
            <person name="Fraser C.M."/>
            <person name="Hoffman S.L."/>
            <person name="Gardner M.J."/>
            <person name="Carucci D.J."/>
        </authorList>
    </citation>
    <scope>NUCLEOTIDE SEQUENCE [LARGE SCALE GENOMIC DNA]</scope>
    <source>
        <strain evidence="1 2">17XNL</strain>
    </source>
</reference>
<accession>Q7RQQ9</accession>
<evidence type="ECO:0000313" key="1">
    <source>
        <dbReference type="EMBL" id="EAA19906.1"/>
    </source>
</evidence>
<proteinExistence type="predicted"/>
<dbReference type="PaxDb" id="73239-Q7RQQ9"/>
<keyword evidence="2" id="KW-1185">Reference proteome</keyword>
<dbReference type="AlphaFoldDB" id="Q7RQQ9"/>
<gene>
    <name evidence="1" type="ORF">PY01033</name>
</gene>
<comment type="caution">
    <text evidence="1">The sequence shown here is derived from an EMBL/GenBank/DDBJ whole genome shotgun (WGS) entry which is preliminary data.</text>
</comment>
<dbReference type="Proteomes" id="UP000008553">
    <property type="component" value="Unassembled WGS sequence"/>
</dbReference>
<protein>
    <submittedName>
        <fullName evidence="1">Uncharacterized protein</fullName>
    </submittedName>
</protein>
<dbReference type="EMBL" id="AABL01000274">
    <property type="protein sequence ID" value="EAA19906.1"/>
    <property type="molecule type" value="Genomic_DNA"/>
</dbReference>